<sequence length="136" mass="15435">MRHVYECSVRFDDLDAFGHVNNVTFAEYLQEARVDFAHRQLRASSGNAPHEGSVVVQQSIDYLAPVPFRTEPLRVEVWVTRIGTTSFEVAYEVKDESTLFARATGVLVAFDVRGNTPRPVNPVEREILERYLEPAP</sequence>
<evidence type="ECO:0000313" key="1">
    <source>
        <dbReference type="EMBL" id="RIQ11371.1"/>
    </source>
</evidence>
<protein>
    <submittedName>
        <fullName evidence="1">Acyl-CoA thioesterase</fullName>
    </submittedName>
</protein>
<comment type="caution">
    <text evidence="1">The sequence shown here is derived from an EMBL/GenBank/DDBJ whole genome shotgun (WGS) entry which is preliminary data.</text>
</comment>
<dbReference type="SUPFAM" id="SSF54637">
    <property type="entry name" value="Thioesterase/thiol ester dehydrase-isomerase"/>
    <property type="match status" value="1"/>
</dbReference>
<dbReference type="EMBL" id="QUAL01000425">
    <property type="protein sequence ID" value="RIQ11371.1"/>
    <property type="molecule type" value="Genomic_DNA"/>
</dbReference>
<dbReference type="InterPro" id="IPR050563">
    <property type="entry name" value="4-hydroxybenzoyl-CoA_TE"/>
</dbReference>
<dbReference type="Gene3D" id="3.10.129.10">
    <property type="entry name" value="Hotdog Thioesterase"/>
    <property type="match status" value="1"/>
</dbReference>
<keyword evidence="2" id="KW-1185">Reference proteome</keyword>
<dbReference type="PANTHER" id="PTHR31793:SF24">
    <property type="entry name" value="LONG-CHAIN ACYL-COA THIOESTERASE FADM"/>
    <property type="match status" value="1"/>
</dbReference>
<organism evidence="1 2">
    <name type="scientific">Jiangella rhizosphaerae</name>
    <dbReference type="NCBI Taxonomy" id="2293569"/>
    <lineage>
        <taxon>Bacteria</taxon>
        <taxon>Bacillati</taxon>
        <taxon>Actinomycetota</taxon>
        <taxon>Actinomycetes</taxon>
        <taxon>Jiangellales</taxon>
        <taxon>Jiangellaceae</taxon>
        <taxon>Jiangella</taxon>
    </lineage>
</organism>
<dbReference type="PANTHER" id="PTHR31793">
    <property type="entry name" value="4-HYDROXYBENZOYL-COA THIOESTERASE FAMILY MEMBER"/>
    <property type="match status" value="1"/>
</dbReference>
<evidence type="ECO:0000313" key="2">
    <source>
        <dbReference type="Proteomes" id="UP000284057"/>
    </source>
</evidence>
<name>A0A418KHD1_9ACTN</name>
<dbReference type="CDD" id="cd00586">
    <property type="entry name" value="4HBT"/>
    <property type="match status" value="1"/>
</dbReference>
<reference evidence="1 2" key="1">
    <citation type="submission" date="2018-09" db="EMBL/GenBank/DDBJ databases">
        <title>Isolation, diversity and antifungal activity of actinobacteria from wheat.</title>
        <authorList>
            <person name="Han C."/>
        </authorList>
    </citation>
    <scope>NUCLEOTIDE SEQUENCE [LARGE SCALE GENOMIC DNA]</scope>
    <source>
        <strain evidence="1 2">NEAU-YY265</strain>
    </source>
</reference>
<dbReference type="OrthoDB" id="9799036at2"/>
<gene>
    <name evidence="1" type="ORF">DY240_28945</name>
</gene>
<proteinExistence type="predicted"/>
<dbReference type="Proteomes" id="UP000284057">
    <property type="component" value="Unassembled WGS sequence"/>
</dbReference>
<dbReference type="RefSeq" id="WP_119663115.1">
    <property type="nucleotide sequence ID" value="NZ_QUAL01000425.1"/>
</dbReference>
<accession>A0A418KHD1</accession>
<dbReference type="AlphaFoldDB" id="A0A418KHD1"/>
<dbReference type="InterPro" id="IPR029069">
    <property type="entry name" value="HotDog_dom_sf"/>
</dbReference>
<dbReference type="Pfam" id="PF13279">
    <property type="entry name" value="4HBT_2"/>
    <property type="match status" value="1"/>
</dbReference>
<dbReference type="GO" id="GO:0047617">
    <property type="term" value="F:fatty acyl-CoA hydrolase activity"/>
    <property type="evidence" value="ECO:0007669"/>
    <property type="project" value="TreeGrafter"/>
</dbReference>